<gene>
    <name evidence="10" type="primary">aceB</name>
    <name evidence="10" type="ORF">RM423_08960</name>
</gene>
<evidence type="ECO:0000256" key="6">
    <source>
        <dbReference type="ARBA" id="ARBA00047918"/>
    </source>
</evidence>
<feature type="domain" description="Malate synthase N-terminal" evidence="8">
    <location>
        <begin position="12"/>
        <end position="67"/>
    </location>
</feature>
<dbReference type="InterPro" id="IPR011076">
    <property type="entry name" value="Malate_synth_sf"/>
</dbReference>
<feature type="domain" description="Malate synthase C-terminal" evidence="9">
    <location>
        <begin position="410"/>
        <end position="527"/>
    </location>
</feature>
<dbReference type="InterPro" id="IPR006252">
    <property type="entry name" value="Malate_synthA"/>
</dbReference>
<reference evidence="11" key="1">
    <citation type="submission" date="2023-07" db="EMBL/GenBank/DDBJ databases">
        <title>30 novel species of actinomycetes from the DSMZ collection.</title>
        <authorList>
            <person name="Nouioui I."/>
        </authorList>
    </citation>
    <scope>NUCLEOTIDE SEQUENCE [LARGE SCALE GENOMIC DNA]</scope>
    <source>
        <strain evidence="11">DSM 44399</strain>
    </source>
</reference>
<evidence type="ECO:0000256" key="2">
    <source>
        <dbReference type="ARBA" id="ARBA00012636"/>
    </source>
</evidence>
<keyword evidence="5 10" id="KW-0808">Transferase</keyword>
<dbReference type="PIRSF" id="PIRSF001363">
    <property type="entry name" value="Malate_synth"/>
    <property type="match status" value="1"/>
</dbReference>
<dbReference type="InterPro" id="IPR044856">
    <property type="entry name" value="Malate_synth_C_sf"/>
</dbReference>
<evidence type="ECO:0000259" key="7">
    <source>
        <dbReference type="Pfam" id="PF01274"/>
    </source>
</evidence>
<evidence type="ECO:0000256" key="4">
    <source>
        <dbReference type="ARBA" id="ARBA00022532"/>
    </source>
</evidence>
<dbReference type="CDD" id="cd00727">
    <property type="entry name" value="malate_synt_A"/>
    <property type="match status" value="1"/>
</dbReference>
<dbReference type="Gene3D" id="1.20.1220.12">
    <property type="entry name" value="Malate synthase, domain III"/>
    <property type="match status" value="1"/>
</dbReference>
<dbReference type="PANTHER" id="PTHR42902:SF1">
    <property type="entry name" value="MALATE SYNTHASE 1-RELATED"/>
    <property type="match status" value="1"/>
</dbReference>
<dbReference type="GO" id="GO:0004474">
    <property type="term" value="F:malate synthase activity"/>
    <property type="evidence" value="ECO:0007669"/>
    <property type="project" value="UniProtKB-EC"/>
</dbReference>
<dbReference type="NCBIfam" id="TIGR01344">
    <property type="entry name" value="malate_syn_A"/>
    <property type="match status" value="1"/>
</dbReference>
<dbReference type="InterPro" id="IPR048355">
    <property type="entry name" value="MS_C"/>
</dbReference>
<comment type="similarity">
    <text evidence="1">Belongs to the malate synthase family.</text>
</comment>
<keyword evidence="3" id="KW-0329">Glyoxylate bypass</keyword>
<evidence type="ECO:0000313" key="11">
    <source>
        <dbReference type="Proteomes" id="UP001183176"/>
    </source>
</evidence>
<dbReference type="Pfam" id="PF20656">
    <property type="entry name" value="MS_N"/>
    <property type="match status" value="1"/>
</dbReference>
<comment type="caution">
    <text evidence="10">The sequence shown here is derived from an EMBL/GenBank/DDBJ whole genome shotgun (WGS) entry which is preliminary data.</text>
</comment>
<name>A0ABU2J974_9ACTN</name>
<dbReference type="InterPro" id="IPR046363">
    <property type="entry name" value="MS_N_TIM-barrel_dom"/>
</dbReference>
<comment type="catalytic activity">
    <reaction evidence="6">
        <text>glyoxylate + acetyl-CoA + H2O = (S)-malate + CoA + H(+)</text>
        <dbReference type="Rhea" id="RHEA:18181"/>
        <dbReference type="ChEBI" id="CHEBI:15377"/>
        <dbReference type="ChEBI" id="CHEBI:15378"/>
        <dbReference type="ChEBI" id="CHEBI:15589"/>
        <dbReference type="ChEBI" id="CHEBI:36655"/>
        <dbReference type="ChEBI" id="CHEBI:57287"/>
        <dbReference type="ChEBI" id="CHEBI:57288"/>
        <dbReference type="EC" id="2.3.3.9"/>
    </reaction>
</comment>
<dbReference type="Gene3D" id="3.20.20.360">
    <property type="entry name" value="Malate synthase, domain 3"/>
    <property type="match status" value="1"/>
</dbReference>
<dbReference type="Pfam" id="PF20659">
    <property type="entry name" value="MS_C"/>
    <property type="match status" value="1"/>
</dbReference>
<accession>A0ABU2J974</accession>
<evidence type="ECO:0000313" key="10">
    <source>
        <dbReference type="EMBL" id="MDT0261522.1"/>
    </source>
</evidence>
<dbReference type="PANTHER" id="PTHR42902">
    <property type="entry name" value="MALATE SYNTHASE"/>
    <property type="match status" value="1"/>
</dbReference>
<dbReference type="InterPro" id="IPR001465">
    <property type="entry name" value="Malate_synthase_TIM"/>
</dbReference>
<evidence type="ECO:0000256" key="1">
    <source>
        <dbReference type="ARBA" id="ARBA00006394"/>
    </source>
</evidence>
<sequence>MTLTSTIQVAPPDDSRLAEILSPEAIEFVTTLHNRFAASRCDLLAARRERRAELLAGGTLDFLPETAVIREDPSWRVAPPAPGLVDRRVEITGPTDRKMTINALNSGAKVWLADFEDANSPTWSNMVDGQRNLRDAVSRHLELVNDDGRRYVLGDDLSTIVVRPRGLHLVEKHVLINGHPISASLFDFGLYLFHCGRLQIDAGCGPYFYLPKVEHYEEARWWNEVFVMAQDMLGLAQGTIRATTLIETITAAFQMEEILYELRYHSAGLNAGRWDYIFSIIKNFGDRPEYVLPDRAAVVMTVPFMQAYTDLLVATCHRRGAHAIGGMSAFIPSRNAKANAVAFAAVQQDKQREANAGYDGSWVAHPGLVPVCREAFTDVLADTPNQLQRQFTPEVTATELLAIDQTPGQVTDAGVRQNVTVALRYLQAWLQGAGAVAIDHLMEDAATAEISRSQLRQWVRLETALPDGRPITAELVNEIIDTEFDRLTSAGEQGITGSPVGLSKARELLRTLVFADQSTEFFTTAAYGANLLDQPASRRRGAA</sequence>
<evidence type="ECO:0000259" key="8">
    <source>
        <dbReference type="Pfam" id="PF20656"/>
    </source>
</evidence>
<protein>
    <recommendedName>
        <fullName evidence="2">malate synthase</fullName>
        <ecNumber evidence="2">2.3.3.9</ecNumber>
    </recommendedName>
</protein>
<evidence type="ECO:0000259" key="9">
    <source>
        <dbReference type="Pfam" id="PF20659"/>
    </source>
</evidence>
<dbReference type="EC" id="2.3.3.9" evidence="2"/>
<keyword evidence="11" id="KW-1185">Reference proteome</keyword>
<keyword evidence="10" id="KW-0012">Acyltransferase</keyword>
<proteinExistence type="inferred from homology"/>
<dbReference type="EMBL" id="JAVREH010000008">
    <property type="protein sequence ID" value="MDT0261522.1"/>
    <property type="molecule type" value="Genomic_DNA"/>
</dbReference>
<feature type="domain" description="Malate synthase TIM barrel" evidence="7">
    <location>
        <begin position="159"/>
        <end position="403"/>
    </location>
</feature>
<organism evidence="10 11">
    <name type="scientific">Jatrophihabitans lederbergiae</name>
    <dbReference type="NCBI Taxonomy" id="3075547"/>
    <lineage>
        <taxon>Bacteria</taxon>
        <taxon>Bacillati</taxon>
        <taxon>Actinomycetota</taxon>
        <taxon>Actinomycetes</taxon>
        <taxon>Jatrophihabitantales</taxon>
        <taxon>Jatrophihabitantaceae</taxon>
        <taxon>Jatrophihabitans</taxon>
    </lineage>
</organism>
<keyword evidence="4" id="KW-0816">Tricarboxylic acid cycle</keyword>
<dbReference type="Pfam" id="PF01274">
    <property type="entry name" value="MS_TIM-barrel"/>
    <property type="match status" value="1"/>
</dbReference>
<dbReference type="SUPFAM" id="SSF51645">
    <property type="entry name" value="Malate synthase G"/>
    <property type="match status" value="1"/>
</dbReference>
<dbReference type="InterPro" id="IPR048356">
    <property type="entry name" value="MS_N"/>
</dbReference>
<dbReference type="RefSeq" id="WP_311422676.1">
    <property type="nucleotide sequence ID" value="NZ_JAVREH010000008.1"/>
</dbReference>
<evidence type="ECO:0000256" key="3">
    <source>
        <dbReference type="ARBA" id="ARBA00022435"/>
    </source>
</evidence>
<evidence type="ECO:0000256" key="5">
    <source>
        <dbReference type="ARBA" id="ARBA00022679"/>
    </source>
</evidence>
<dbReference type="Proteomes" id="UP001183176">
    <property type="component" value="Unassembled WGS sequence"/>
</dbReference>